<dbReference type="InterPro" id="IPR050445">
    <property type="entry name" value="Bact_polysacc_biosynth/exp"/>
</dbReference>
<keyword evidence="3" id="KW-1003">Cell membrane</keyword>
<feature type="transmembrane region" description="Helical" evidence="8">
    <location>
        <begin position="387"/>
        <end position="411"/>
    </location>
</feature>
<dbReference type="InterPro" id="IPR032807">
    <property type="entry name" value="GNVR"/>
</dbReference>
<dbReference type="PANTHER" id="PTHR32309">
    <property type="entry name" value="TYROSINE-PROTEIN KINASE"/>
    <property type="match status" value="1"/>
</dbReference>
<proteinExistence type="inferred from homology"/>
<evidence type="ECO:0000256" key="5">
    <source>
        <dbReference type="ARBA" id="ARBA00022989"/>
    </source>
</evidence>
<dbReference type="Pfam" id="PF13807">
    <property type="entry name" value="GNVR"/>
    <property type="match status" value="1"/>
</dbReference>
<evidence type="ECO:0000256" key="2">
    <source>
        <dbReference type="ARBA" id="ARBA00006683"/>
    </source>
</evidence>
<organism evidence="11 12">
    <name type="scientific">Calorimonas adulescens</name>
    <dbReference type="NCBI Taxonomy" id="2606906"/>
    <lineage>
        <taxon>Bacteria</taxon>
        <taxon>Bacillati</taxon>
        <taxon>Bacillota</taxon>
        <taxon>Clostridia</taxon>
        <taxon>Thermoanaerobacterales</taxon>
        <taxon>Thermoanaerobacteraceae</taxon>
        <taxon>Calorimonas</taxon>
    </lineage>
</organism>
<evidence type="ECO:0000256" key="4">
    <source>
        <dbReference type="ARBA" id="ARBA00022692"/>
    </source>
</evidence>
<feature type="coiled-coil region" evidence="7">
    <location>
        <begin position="283"/>
        <end position="352"/>
    </location>
</feature>
<feature type="domain" description="Tyrosine-protein kinase G-rich" evidence="10">
    <location>
        <begin position="335"/>
        <end position="407"/>
    </location>
</feature>
<evidence type="ECO:0000259" key="10">
    <source>
        <dbReference type="Pfam" id="PF13807"/>
    </source>
</evidence>
<dbReference type="EMBL" id="VTPS01000006">
    <property type="protein sequence ID" value="TZE82463.1"/>
    <property type="molecule type" value="Genomic_DNA"/>
</dbReference>
<comment type="subcellular location">
    <subcellularLocation>
        <location evidence="1">Cell membrane</location>
        <topology evidence="1">Multi-pass membrane protein</topology>
    </subcellularLocation>
</comment>
<dbReference type="GO" id="GO:0004713">
    <property type="term" value="F:protein tyrosine kinase activity"/>
    <property type="evidence" value="ECO:0007669"/>
    <property type="project" value="TreeGrafter"/>
</dbReference>
<keyword evidence="12" id="KW-1185">Reference proteome</keyword>
<dbReference type="GO" id="GO:0005886">
    <property type="term" value="C:plasma membrane"/>
    <property type="evidence" value="ECO:0007669"/>
    <property type="project" value="UniProtKB-SubCell"/>
</dbReference>
<evidence type="ECO:0008006" key="13">
    <source>
        <dbReference type="Google" id="ProtNLM"/>
    </source>
</evidence>
<dbReference type="Gene3D" id="1.10.287.1490">
    <property type="match status" value="1"/>
</dbReference>
<evidence type="ECO:0000313" key="11">
    <source>
        <dbReference type="EMBL" id="TZE82463.1"/>
    </source>
</evidence>
<dbReference type="AlphaFoldDB" id="A0A5D8QG11"/>
<protein>
    <recommendedName>
        <fullName evidence="13">Polysaccharide chain length determinant N-terminal domain-containing protein</fullName>
    </recommendedName>
</protein>
<comment type="similarity">
    <text evidence="2">Belongs to the CpsC/CapA family.</text>
</comment>
<reference evidence="11 12" key="1">
    <citation type="submission" date="2019-08" db="EMBL/GenBank/DDBJ databases">
        <title>Calorimonas adulescens gen. nov., sp. nov., an anaerobic thermophilic bacterium from Sakhalin hot spring.</title>
        <authorList>
            <person name="Khomyakova M.A."/>
            <person name="Merkel A.Y."/>
            <person name="Novikov A."/>
            <person name="Bonch-Osmolovskaya E.A."/>
            <person name="Slobodkin A.I."/>
        </authorList>
    </citation>
    <scope>NUCLEOTIDE SEQUENCE [LARGE SCALE GENOMIC DNA]</scope>
    <source>
        <strain evidence="11 12">A05MB</strain>
    </source>
</reference>
<dbReference type="InterPro" id="IPR003856">
    <property type="entry name" value="LPS_length_determ_N"/>
</dbReference>
<evidence type="ECO:0000256" key="7">
    <source>
        <dbReference type="SAM" id="Coils"/>
    </source>
</evidence>
<keyword evidence="6 8" id="KW-0472">Membrane</keyword>
<dbReference type="Proteomes" id="UP000322976">
    <property type="component" value="Unassembled WGS sequence"/>
</dbReference>
<evidence type="ECO:0000256" key="3">
    <source>
        <dbReference type="ARBA" id="ARBA00022475"/>
    </source>
</evidence>
<evidence type="ECO:0000259" key="9">
    <source>
        <dbReference type="Pfam" id="PF02706"/>
    </source>
</evidence>
<evidence type="ECO:0000256" key="8">
    <source>
        <dbReference type="SAM" id="Phobius"/>
    </source>
</evidence>
<name>A0A5D8QG11_9THEO</name>
<evidence type="ECO:0000256" key="6">
    <source>
        <dbReference type="ARBA" id="ARBA00023136"/>
    </source>
</evidence>
<dbReference type="Pfam" id="PF02706">
    <property type="entry name" value="Wzz"/>
    <property type="match status" value="1"/>
</dbReference>
<sequence length="421" mass="46436">MQMEEEISLKELIQTLWKGRYLVIGITIAAMIISGVLSFFVISPTYEASASLMASPINTNVNQNQQNANNISELLDALTTTPQMNVESYKTMIKSPEVINSVIKELNLDPKRYTLQSLTDSITLETVQNTNLILIKVKDKSPQMAADIANSLSKNFVSFVNQKVSEQASKTAQVLKQQEDVEAQRLDEAMTKLKEFLSQPRSVDELQSEVTAKITQLTDYKGRLSEAQIEEKGLVASLQSAREQLKDTPQTIKTNQAIDGGGDGSLINLNGLTINGEVANPAYSNLLDQINQLEVQLSQVRAQKAALQESIDSAQKELNQLQLELAEKQYQYDKINNDVTMAKNSYEALQQKYQETNIASSSQIGEASIIQVSSAIPPEEPVSPRKLLNIAIAAVLGLMVGVFAVFFIAYWNSEPDAEGVK</sequence>
<feature type="domain" description="Polysaccharide chain length determinant N-terminal" evidence="9">
    <location>
        <begin position="5"/>
        <end position="106"/>
    </location>
</feature>
<keyword evidence="7" id="KW-0175">Coiled coil</keyword>
<comment type="caution">
    <text evidence="11">The sequence shown here is derived from an EMBL/GenBank/DDBJ whole genome shotgun (WGS) entry which is preliminary data.</text>
</comment>
<evidence type="ECO:0000256" key="1">
    <source>
        <dbReference type="ARBA" id="ARBA00004651"/>
    </source>
</evidence>
<keyword evidence="4 8" id="KW-0812">Transmembrane</keyword>
<keyword evidence="5 8" id="KW-1133">Transmembrane helix</keyword>
<feature type="transmembrane region" description="Helical" evidence="8">
    <location>
        <begin position="21"/>
        <end position="42"/>
    </location>
</feature>
<evidence type="ECO:0000313" key="12">
    <source>
        <dbReference type="Proteomes" id="UP000322976"/>
    </source>
</evidence>
<gene>
    <name evidence="11" type="ORF">FWJ32_05510</name>
</gene>
<accession>A0A5D8QG11</accession>
<dbReference type="PANTHER" id="PTHR32309:SF13">
    <property type="entry name" value="FERRIC ENTEROBACTIN TRANSPORT PROTEIN FEPE"/>
    <property type="match status" value="1"/>
</dbReference>